<evidence type="ECO:0000256" key="4">
    <source>
        <dbReference type="ARBA" id="ARBA00022692"/>
    </source>
</evidence>
<evidence type="ECO:0000256" key="6">
    <source>
        <dbReference type="ARBA" id="ARBA00023136"/>
    </source>
</evidence>
<accession>A0A6I4I2F8</accession>
<dbReference type="Proteomes" id="UP000429232">
    <property type="component" value="Chromosome"/>
</dbReference>
<name>A0A6I4I2F8_9SPHI</name>
<comment type="similarity">
    <text evidence="2">Belongs to the acyltransferase 3 family.</text>
</comment>
<keyword evidence="4" id="KW-0812">Transmembrane</keyword>
<keyword evidence="9" id="KW-1185">Reference proteome</keyword>
<comment type="subcellular location">
    <subcellularLocation>
        <location evidence="1">Cell membrane</location>
        <topology evidence="1">Multi-pass membrane protein</topology>
    </subcellularLocation>
</comment>
<reference evidence="8 9" key="1">
    <citation type="submission" date="2020-12" db="EMBL/GenBank/DDBJ databases">
        <title>HMF7856_wgs.fasta genome submission.</title>
        <authorList>
            <person name="Kang H."/>
            <person name="Kim H."/>
            <person name="Joh K."/>
        </authorList>
    </citation>
    <scope>NUCLEOTIDE SEQUENCE [LARGE SCALE GENOMIC DNA]</scope>
    <source>
        <strain evidence="8 9">HMF7856</strain>
    </source>
</reference>
<dbReference type="Pfam" id="PF01757">
    <property type="entry name" value="Acyl_transf_3"/>
    <property type="match status" value="1"/>
</dbReference>
<dbReference type="RefSeq" id="WP_157524528.1">
    <property type="nucleotide sequence ID" value="NZ_CP066775.1"/>
</dbReference>
<dbReference type="AlphaFoldDB" id="A0A6I4I2F8"/>
<keyword evidence="5" id="KW-1133">Transmembrane helix</keyword>
<dbReference type="GO" id="GO:0005886">
    <property type="term" value="C:plasma membrane"/>
    <property type="evidence" value="ECO:0007669"/>
    <property type="project" value="UniProtKB-SubCell"/>
</dbReference>
<evidence type="ECO:0000256" key="5">
    <source>
        <dbReference type="ARBA" id="ARBA00022989"/>
    </source>
</evidence>
<protein>
    <submittedName>
        <fullName evidence="8">Acyltransferase</fullName>
    </submittedName>
</protein>
<dbReference type="InterPro" id="IPR002656">
    <property type="entry name" value="Acyl_transf_3_dom"/>
</dbReference>
<sequence length="362" mass="41933">MKNLVNETPTPKRSYAFVDAIRCIAMISIVMEHATTLPSNIYHPKSFTEVVVLSTITQIGKFGTVCFFLLAGFLIGEKFTDYTPVQYLKRRLNSTFLPWLIWSGVFFLFLLGDDIFIAMRFNHGQFDSTFGSTIIDQLKLVYLHSSFWFIPNFLICITLLLIFKKWLYQRWLGAIFLLFTCLYAINIYYEVIDPLHSTAIFGFVFFLWLGAQFNKHLNALEAWMKKVPLGVWIALTLITLVLGVGESLILRNTNSADPYNTLRLSNILYSMSFFFMLFSIREFPFTKRLKPRETTYGIYLLQFILVYSIVPLVFPTLKHSAQSLSFPLVLAYLLARFIMVYALAWGIVTLLNKTRMKWLTGN</sequence>
<dbReference type="PANTHER" id="PTHR40074">
    <property type="entry name" value="O-ACETYLTRANSFERASE WECH"/>
    <property type="match status" value="1"/>
</dbReference>
<gene>
    <name evidence="8" type="ORF">GO620_014745</name>
</gene>
<evidence type="ECO:0000259" key="7">
    <source>
        <dbReference type="Pfam" id="PF01757"/>
    </source>
</evidence>
<keyword evidence="3" id="KW-1003">Cell membrane</keyword>
<organism evidence="8 9">
    <name type="scientific">Mucilaginibacter ginkgonis</name>
    <dbReference type="NCBI Taxonomy" id="2682091"/>
    <lineage>
        <taxon>Bacteria</taxon>
        <taxon>Pseudomonadati</taxon>
        <taxon>Bacteroidota</taxon>
        <taxon>Sphingobacteriia</taxon>
        <taxon>Sphingobacteriales</taxon>
        <taxon>Sphingobacteriaceae</taxon>
        <taxon>Mucilaginibacter</taxon>
    </lineage>
</organism>
<keyword evidence="6" id="KW-0472">Membrane</keyword>
<evidence type="ECO:0000256" key="3">
    <source>
        <dbReference type="ARBA" id="ARBA00022475"/>
    </source>
</evidence>
<dbReference type="KEGG" id="mgik:GO620_014745"/>
<dbReference type="EMBL" id="CP066775">
    <property type="protein sequence ID" value="QQL49413.1"/>
    <property type="molecule type" value="Genomic_DNA"/>
</dbReference>
<feature type="domain" description="Acyltransferase 3" evidence="7">
    <location>
        <begin position="16"/>
        <end position="344"/>
    </location>
</feature>
<proteinExistence type="inferred from homology"/>
<evidence type="ECO:0000256" key="2">
    <source>
        <dbReference type="ARBA" id="ARBA00007400"/>
    </source>
</evidence>
<dbReference type="PANTHER" id="PTHR40074:SF2">
    <property type="entry name" value="O-ACETYLTRANSFERASE WECH"/>
    <property type="match status" value="1"/>
</dbReference>
<evidence type="ECO:0000256" key="1">
    <source>
        <dbReference type="ARBA" id="ARBA00004651"/>
    </source>
</evidence>
<keyword evidence="8" id="KW-0012">Acyltransferase</keyword>
<evidence type="ECO:0000313" key="8">
    <source>
        <dbReference type="EMBL" id="QQL49413.1"/>
    </source>
</evidence>
<dbReference type="GO" id="GO:0016413">
    <property type="term" value="F:O-acetyltransferase activity"/>
    <property type="evidence" value="ECO:0007669"/>
    <property type="project" value="TreeGrafter"/>
</dbReference>
<dbReference type="GO" id="GO:0009246">
    <property type="term" value="P:enterobacterial common antigen biosynthetic process"/>
    <property type="evidence" value="ECO:0007669"/>
    <property type="project" value="TreeGrafter"/>
</dbReference>
<evidence type="ECO:0000313" key="9">
    <source>
        <dbReference type="Proteomes" id="UP000429232"/>
    </source>
</evidence>
<keyword evidence="8" id="KW-0808">Transferase</keyword>